<sequence length="197" mass="22832">MTKGRKRTPTEIKKLQGTAQPCRINKFEPKVNGRITDMPGAPDYLSEEAKCHWKFILEHEGGSWVKQCDLAMFETYCEQWAELVRYRRERKRLRVQIEEAEKKIEELRVAEKYSSAISMIKFRDELWERDNFLANLIVKCIQPFKSVASELGFTPSSRSRVIATGETPGQVDTKTLSLFDDKAVDDCLSEVDYRTVT</sequence>
<keyword evidence="3" id="KW-1185">Reference proteome</keyword>
<accession>A0A6L6YIX0</accession>
<dbReference type="RefSeq" id="WP_160336006.1">
    <property type="nucleotide sequence ID" value="NZ_CALPCV010000005.1"/>
</dbReference>
<name>A0A6L6YIX0_9BURK</name>
<evidence type="ECO:0000313" key="3">
    <source>
        <dbReference type="Proteomes" id="UP000472580"/>
    </source>
</evidence>
<dbReference type="EMBL" id="WSRP01000037">
    <property type="protein sequence ID" value="MVX57587.1"/>
    <property type="molecule type" value="Genomic_DNA"/>
</dbReference>
<dbReference type="InterPro" id="IPR006448">
    <property type="entry name" value="Phage_term_ssu_P27"/>
</dbReference>
<dbReference type="AlphaFoldDB" id="A0A6L6YIX0"/>
<evidence type="ECO:0000256" key="1">
    <source>
        <dbReference type="SAM" id="Coils"/>
    </source>
</evidence>
<dbReference type="Proteomes" id="UP000472580">
    <property type="component" value="Unassembled WGS sequence"/>
</dbReference>
<gene>
    <name evidence="2" type="ORF">E5987_10335</name>
</gene>
<dbReference type="Pfam" id="PF05119">
    <property type="entry name" value="Terminase_4"/>
    <property type="match status" value="1"/>
</dbReference>
<proteinExistence type="predicted"/>
<keyword evidence="1" id="KW-0175">Coiled coil</keyword>
<feature type="coiled-coil region" evidence="1">
    <location>
        <begin position="83"/>
        <end position="110"/>
    </location>
</feature>
<evidence type="ECO:0008006" key="4">
    <source>
        <dbReference type="Google" id="ProtNLM"/>
    </source>
</evidence>
<dbReference type="OrthoDB" id="6010489at2"/>
<evidence type="ECO:0000313" key="2">
    <source>
        <dbReference type="EMBL" id="MVX57587.1"/>
    </source>
</evidence>
<protein>
    <recommendedName>
        <fullName evidence="4">Terminase</fullName>
    </recommendedName>
</protein>
<reference evidence="2 3" key="1">
    <citation type="submission" date="2019-12" db="EMBL/GenBank/DDBJ databases">
        <title>Microbes associate with the intestines of laboratory mice.</title>
        <authorList>
            <person name="Navarre W."/>
            <person name="Wong E."/>
        </authorList>
    </citation>
    <scope>NUCLEOTIDE SEQUENCE [LARGE SCALE GENOMIC DNA]</scope>
    <source>
        <strain evidence="2 3">NM82_D38</strain>
    </source>
</reference>
<comment type="caution">
    <text evidence="2">The sequence shown here is derived from an EMBL/GenBank/DDBJ whole genome shotgun (WGS) entry which is preliminary data.</text>
</comment>
<organism evidence="2 3">
    <name type="scientific">Parasutterella muris</name>
    <dbReference type="NCBI Taxonomy" id="2565572"/>
    <lineage>
        <taxon>Bacteria</taxon>
        <taxon>Pseudomonadati</taxon>
        <taxon>Pseudomonadota</taxon>
        <taxon>Betaproteobacteria</taxon>
        <taxon>Burkholderiales</taxon>
        <taxon>Sutterellaceae</taxon>
        <taxon>Parasutterella</taxon>
    </lineage>
</organism>